<dbReference type="SUPFAM" id="SSF53649">
    <property type="entry name" value="Alkaline phosphatase-like"/>
    <property type="match status" value="1"/>
</dbReference>
<evidence type="ECO:0000313" key="3">
    <source>
        <dbReference type="Proteomes" id="UP000660708"/>
    </source>
</evidence>
<reference evidence="2 3" key="1">
    <citation type="submission" date="2015-06" db="EMBL/GenBank/DDBJ databases">
        <title>Genome sequence of Pseudoalteromonas peptidolytica.</title>
        <authorList>
            <person name="Xie B.-B."/>
            <person name="Rong J.-C."/>
            <person name="Qin Q.-L."/>
            <person name="Zhang Y.-Z."/>
        </authorList>
    </citation>
    <scope>NUCLEOTIDE SEQUENCE [LARGE SCALE GENOMIC DNA]</scope>
    <source>
        <strain evidence="2 3">F12-50-A1</strain>
    </source>
</reference>
<dbReference type="GO" id="GO:0016787">
    <property type="term" value="F:hydrolase activity"/>
    <property type="evidence" value="ECO:0007669"/>
    <property type="project" value="UniProtKB-ARBA"/>
</dbReference>
<dbReference type="EMBL" id="AQHF01000034">
    <property type="protein sequence ID" value="MBE0348750.1"/>
    <property type="molecule type" value="Genomic_DNA"/>
</dbReference>
<protein>
    <recommendedName>
        <fullName evidence="4">Alkaline phosphatase family protein</fullName>
    </recommendedName>
</protein>
<dbReference type="InterPro" id="IPR002591">
    <property type="entry name" value="Phosphodiest/P_Trfase"/>
</dbReference>
<feature type="signal peptide" evidence="1">
    <location>
        <begin position="1"/>
        <end position="18"/>
    </location>
</feature>
<dbReference type="Proteomes" id="UP000660708">
    <property type="component" value="Unassembled WGS sequence"/>
</dbReference>
<dbReference type="PANTHER" id="PTHR10151">
    <property type="entry name" value="ECTONUCLEOTIDE PYROPHOSPHATASE/PHOSPHODIESTERASE"/>
    <property type="match status" value="1"/>
</dbReference>
<comment type="caution">
    <text evidence="2">The sequence shown here is derived from an EMBL/GenBank/DDBJ whole genome shotgun (WGS) entry which is preliminary data.</text>
</comment>
<organism evidence="2 3">
    <name type="scientific">Pseudoalteromonas peptidolytica F12-50-A1</name>
    <dbReference type="NCBI Taxonomy" id="1315280"/>
    <lineage>
        <taxon>Bacteria</taxon>
        <taxon>Pseudomonadati</taxon>
        <taxon>Pseudomonadota</taxon>
        <taxon>Gammaproteobacteria</taxon>
        <taxon>Alteromonadales</taxon>
        <taxon>Pseudoalteromonadaceae</taxon>
        <taxon>Pseudoalteromonas</taxon>
    </lineage>
</organism>
<keyword evidence="1" id="KW-0732">Signal</keyword>
<dbReference type="Pfam" id="PF01663">
    <property type="entry name" value="Phosphodiest"/>
    <property type="match status" value="1"/>
</dbReference>
<evidence type="ECO:0000313" key="2">
    <source>
        <dbReference type="EMBL" id="MBE0348750.1"/>
    </source>
</evidence>
<dbReference type="CDD" id="cd16018">
    <property type="entry name" value="Enpp"/>
    <property type="match status" value="1"/>
</dbReference>
<dbReference type="InterPro" id="IPR017850">
    <property type="entry name" value="Alkaline_phosphatase_core_sf"/>
</dbReference>
<dbReference type="PANTHER" id="PTHR10151:SF120">
    <property type="entry name" value="BIS(5'-ADENOSYL)-TRIPHOSPHATASE"/>
    <property type="match status" value="1"/>
</dbReference>
<sequence length="394" mass="44519">MLKTLFVILTLFSSAVCAQKVSTVLISIDGFRWDYIEKHDAKNIAKLASTGVRATKMWPQYPSKTFPNHLSIVTGLKPLNHGIVDNYFCDKQREACYKMGMGKVDSTWIAGIPLWNLVKMHGHKSAAYFWPESDARVNGMTPDYYYHYSKKADYKNRLNQIHNWLKLPKAQRPLFVASYFSLVDSKGHEFGPDHDETKKAVQYVDSLIGDFVNELAKDDIKINLVLVSDHGMAEVLPEKSVFIDELEIPKGWMIKNSGTRLSLYSYHDKNLDISALEEKLKDKAKGRFEVLSKSRKIQLHGGTSPRIGDIILQAKAPIVFMQQGKHSYYGTHGYEITDDMAAFFVAQGPAFKSGVSVKQASNLEVYPTLAHIMGLKPLNQLDSKGENLLKLVRQ</sequence>
<proteinExistence type="predicted"/>
<dbReference type="RefSeq" id="WP_147390880.1">
    <property type="nucleotide sequence ID" value="NZ_AQHF01000034.1"/>
</dbReference>
<keyword evidence="3" id="KW-1185">Reference proteome</keyword>
<evidence type="ECO:0000256" key="1">
    <source>
        <dbReference type="SAM" id="SignalP"/>
    </source>
</evidence>
<evidence type="ECO:0008006" key="4">
    <source>
        <dbReference type="Google" id="ProtNLM"/>
    </source>
</evidence>
<name>A0A8I0T654_9GAMM</name>
<dbReference type="AlphaFoldDB" id="A0A8I0T654"/>
<accession>A0A8I0T654</accession>
<dbReference type="Gene3D" id="3.30.1360.180">
    <property type="match status" value="1"/>
</dbReference>
<gene>
    <name evidence="2" type="ORF">PPEP_b0575</name>
</gene>
<feature type="chain" id="PRO_5034997011" description="Alkaline phosphatase family protein" evidence="1">
    <location>
        <begin position="19"/>
        <end position="394"/>
    </location>
</feature>
<dbReference type="Gene3D" id="3.40.720.10">
    <property type="entry name" value="Alkaline Phosphatase, subunit A"/>
    <property type="match status" value="1"/>
</dbReference>